<dbReference type="Gene3D" id="3.90.1200.10">
    <property type="match status" value="1"/>
</dbReference>
<keyword evidence="3" id="KW-1185">Reference proteome</keyword>
<dbReference type="InterPro" id="IPR002575">
    <property type="entry name" value="Aminoglycoside_PTrfase"/>
</dbReference>
<dbReference type="InterPro" id="IPR051678">
    <property type="entry name" value="AGP_Transferase"/>
</dbReference>
<dbReference type="AlphaFoldDB" id="A0A1J7JQN6"/>
<dbReference type="InterPro" id="IPR011009">
    <property type="entry name" value="Kinase-like_dom_sf"/>
</dbReference>
<evidence type="ECO:0000313" key="2">
    <source>
        <dbReference type="EMBL" id="OIW30066.1"/>
    </source>
</evidence>
<organism evidence="2 3">
    <name type="scientific">Coniochaeta ligniaria NRRL 30616</name>
    <dbReference type="NCBI Taxonomy" id="1408157"/>
    <lineage>
        <taxon>Eukaryota</taxon>
        <taxon>Fungi</taxon>
        <taxon>Dikarya</taxon>
        <taxon>Ascomycota</taxon>
        <taxon>Pezizomycotina</taxon>
        <taxon>Sordariomycetes</taxon>
        <taxon>Sordariomycetidae</taxon>
        <taxon>Coniochaetales</taxon>
        <taxon>Coniochaetaceae</taxon>
        <taxon>Coniochaeta</taxon>
    </lineage>
</organism>
<dbReference type="PANTHER" id="PTHR21310">
    <property type="entry name" value="AMINOGLYCOSIDE PHOSPHOTRANSFERASE-RELATED-RELATED"/>
    <property type="match status" value="1"/>
</dbReference>
<gene>
    <name evidence="2" type="ORF">CONLIGDRAFT_356658</name>
</gene>
<dbReference type="STRING" id="1408157.A0A1J7JQN6"/>
<protein>
    <recommendedName>
        <fullName evidence="1">Aminoglycoside phosphotransferase domain-containing protein</fullName>
    </recommendedName>
</protein>
<sequence length="322" mass="36262">MSSSEASNEDTEMCFHKEYVGIPPPPNTDLPTAHELLDLCDLKPPRGSITLPTGSESPVFWVKYGRAVYWNEVVAQAMAHCELPRLGSPVRAPAVYYACTYKSTTFIVMEHIPGKTSRQRLREAKSKAEEEHVIDLVALSLSELHRIPIPSGSRPAAVDGGRVRHALFSDREAPRHYENVDQIEIHFNEYFEWLKVVAKRSEQRITNLSLEPMVFCHSDLWADNFMIDDTGRAVVIDFDDVSILPSSFAKCALQDNNRRLGFDVSQRVWVPTAEGVDNTQALATVEGRMPIASAFLYRVGQRLPGGDQETQERIAKEFDLPY</sequence>
<accession>A0A1J7JQN6</accession>
<dbReference type="InParanoid" id="A0A1J7JQN6"/>
<proteinExistence type="predicted"/>
<evidence type="ECO:0000259" key="1">
    <source>
        <dbReference type="Pfam" id="PF01636"/>
    </source>
</evidence>
<dbReference type="OrthoDB" id="3250044at2759"/>
<dbReference type="EMBL" id="KV875097">
    <property type="protein sequence ID" value="OIW30066.1"/>
    <property type="molecule type" value="Genomic_DNA"/>
</dbReference>
<reference evidence="2 3" key="1">
    <citation type="submission" date="2016-10" db="EMBL/GenBank/DDBJ databases">
        <title>Draft genome sequence of Coniochaeta ligniaria NRRL30616, a lignocellulolytic fungus for bioabatement of inhibitors in plant biomass hydrolysates.</title>
        <authorList>
            <consortium name="DOE Joint Genome Institute"/>
            <person name="Jimenez D.J."/>
            <person name="Hector R.E."/>
            <person name="Riley R."/>
            <person name="Sun H."/>
            <person name="Grigoriev I.V."/>
            <person name="Van Elsas J.D."/>
            <person name="Nichols N.N."/>
        </authorList>
    </citation>
    <scope>NUCLEOTIDE SEQUENCE [LARGE SCALE GENOMIC DNA]</scope>
    <source>
        <strain evidence="2 3">NRRL 30616</strain>
    </source>
</reference>
<name>A0A1J7JQN6_9PEZI</name>
<dbReference type="SUPFAM" id="SSF56112">
    <property type="entry name" value="Protein kinase-like (PK-like)"/>
    <property type="match status" value="1"/>
</dbReference>
<feature type="domain" description="Aminoglycoside phosphotransferase" evidence="1">
    <location>
        <begin position="88"/>
        <end position="243"/>
    </location>
</feature>
<dbReference type="Proteomes" id="UP000182658">
    <property type="component" value="Unassembled WGS sequence"/>
</dbReference>
<dbReference type="Pfam" id="PF01636">
    <property type="entry name" value="APH"/>
    <property type="match status" value="1"/>
</dbReference>
<evidence type="ECO:0000313" key="3">
    <source>
        <dbReference type="Proteomes" id="UP000182658"/>
    </source>
</evidence>
<dbReference type="PANTHER" id="PTHR21310:SF39">
    <property type="entry name" value="AMINOGLYCOSIDE PHOSPHOTRANSFERASE DOMAIN-CONTAINING PROTEIN"/>
    <property type="match status" value="1"/>
</dbReference>